<evidence type="ECO:0000256" key="2">
    <source>
        <dbReference type="ARBA" id="ARBA00010617"/>
    </source>
</evidence>
<gene>
    <name evidence="10" type="ORF">P170DRAFT_346010</name>
</gene>
<dbReference type="InterPro" id="IPR050121">
    <property type="entry name" value="Cytochrome_P450_monoxygenase"/>
</dbReference>
<organism evidence="10 11">
    <name type="scientific">Aspergillus steynii IBT 23096</name>
    <dbReference type="NCBI Taxonomy" id="1392250"/>
    <lineage>
        <taxon>Eukaryota</taxon>
        <taxon>Fungi</taxon>
        <taxon>Dikarya</taxon>
        <taxon>Ascomycota</taxon>
        <taxon>Pezizomycotina</taxon>
        <taxon>Eurotiomycetes</taxon>
        <taxon>Eurotiomycetidae</taxon>
        <taxon>Eurotiales</taxon>
        <taxon>Aspergillaceae</taxon>
        <taxon>Aspergillus</taxon>
        <taxon>Aspergillus subgen. Circumdati</taxon>
    </lineage>
</organism>
<dbReference type="InterPro" id="IPR036396">
    <property type="entry name" value="Cyt_P450_sf"/>
</dbReference>
<keyword evidence="9" id="KW-0472">Membrane</keyword>
<evidence type="ECO:0000256" key="1">
    <source>
        <dbReference type="ARBA" id="ARBA00001971"/>
    </source>
</evidence>
<keyword evidence="9" id="KW-0812">Transmembrane</keyword>
<dbReference type="GO" id="GO:0020037">
    <property type="term" value="F:heme binding"/>
    <property type="evidence" value="ECO:0007669"/>
    <property type="project" value="InterPro"/>
</dbReference>
<accession>A0A2I2GLJ5</accession>
<feature type="transmembrane region" description="Helical" evidence="9">
    <location>
        <begin position="12"/>
        <end position="29"/>
    </location>
</feature>
<protein>
    <submittedName>
        <fullName evidence="10">Benzoate 4-monooxygenase cytochrome P450</fullName>
    </submittedName>
</protein>
<dbReference type="OrthoDB" id="1470350at2759"/>
<dbReference type="GeneID" id="36551235"/>
<comment type="similarity">
    <text evidence="2 8">Belongs to the cytochrome P450 family.</text>
</comment>
<evidence type="ECO:0000256" key="8">
    <source>
        <dbReference type="RuleBase" id="RU000461"/>
    </source>
</evidence>
<keyword evidence="4 8" id="KW-0560">Oxidoreductase</keyword>
<dbReference type="Pfam" id="PF00067">
    <property type="entry name" value="p450"/>
    <property type="match status" value="1"/>
</dbReference>
<evidence type="ECO:0000256" key="6">
    <source>
        <dbReference type="ARBA" id="ARBA00023033"/>
    </source>
</evidence>
<dbReference type="InterPro" id="IPR002403">
    <property type="entry name" value="Cyt_P450_E_grp-IV"/>
</dbReference>
<dbReference type="InterPro" id="IPR001128">
    <property type="entry name" value="Cyt_P450"/>
</dbReference>
<dbReference type="InterPro" id="IPR017972">
    <property type="entry name" value="Cyt_P450_CS"/>
</dbReference>
<keyword evidence="7 8" id="KW-0349">Heme</keyword>
<dbReference type="RefSeq" id="XP_024709041.1">
    <property type="nucleotide sequence ID" value="XM_024843535.1"/>
</dbReference>
<dbReference type="PANTHER" id="PTHR24305:SF166">
    <property type="entry name" value="CYTOCHROME P450 12A4, MITOCHONDRIAL-RELATED"/>
    <property type="match status" value="1"/>
</dbReference>
<dbReference type="GO" id="GO:0016705">
    <property type="term" value="F:oxidoreductase activity, acting on paired donors, with incorporation or reduction of molecular oxygen"/>
    <property type="evidence" value="ECO:0007669"/>
    <property type="project" value="InterPro"/>
</dbReference>
<dbReference type="STRING" id="1392250.A0A2I2GLJ5"/>
<keyword evidence="3 7" id="KW-0479">Metal-binding</keyword>
<keyword evidence="9" id="KW-1133">Transmembrane helix</keyword>
<evidence type="ECO:0000256" key="7">
    <source>
        <dbReference type="PIRSR" id="PIRSR602403-1"/>
    </source>
</evidence>
<evidence type="ECO:0000313" key="11">
    <source>
        <dbReference type="Proteomes" id="UP000234275"/>
    </source>
</evidence>
<evidence type="ECO:0000256" key="5">
    <source>
        <dbReference type="ARBA" id="ARBA00023004"/>
    </source>
</evidence>
<dbReference type="SUPFAM" id="SSF48264">
    <property type="entry name" value="Cytochrome P450"/>
    <property type="match status" value="1"/>
</dbReference>
<reference evidence="10 11" key="1">
    <citation type="submission" date="2016-12" db="EMBL/GenBank/DDBJ databases">
        <title>The genomes of Aspergillus section Nigri reveals drivers in fungal speciation.</title>
        <authorList>
            <consortium name="DOE Joint Genome Institute"/>
            <person name="Vesth T.C."/>
            <person name="Nybo J."/>
            <person name="Theobald S."/>
            <person name="Brandl J."/>
            <person name="Frisvad J.C."/>
            <person name="Nielsen K.F."/>
            <person name="Lyhne E.K."/>
            <person name="Kogle M.E."/>
            <person name="Kuo A."/>
            <person name="Riley R."/>
            <person name="Clum A."/>
            <person name="Nolan M."/>
            <person name="Lipzen A."/>
            <person name="Salamov A."/>
            <person name="Henrissat B."/>
            <person name="Wiebenga A."/>
            <person name="De Vries R.P."/>
            <person name="Grigoriev I.V."/>
            <person name="Mortensen U.H."/>
            <person name="Andersen M.R."/>
            <person name="Baker S.E."/>
        </authorList>
    </citation>
    <scope>NUCLEOTIDE SEQUENCE [LARGE SCALE GENOMIC DNA]</scope>
    <source>
        <strain evidence="10 11">IBT 23096</strain>
    </source>
</reference>
<dbReference type="AlphaFoldDB" id="A0A2I2GLJ5"/>
<dbReference type="Gene3D" id="1.10.630.10">
    <property type="entry name" value="Cytochrome P450"/>
    <property type="match status" value="1"/>
</dbReference>
<comment type="caution">
    <text evidence="10">The sequence shown here is derived from an EMBL/GenBank/DDBJ whole genome shotgun (WGS) entry which is preliminary data.</text>
</comment>
<evidence type="ECO:0000256" key="9">
    <source>
        <dbReference type="SAM" id="Phobius"/>
    </source>
</evidence>
<sequence>MLANWIQGNELPILIGAVITLSCILVWISRASPLQNVPGPWLNKYLGVRIALAEMRGHRSQQVVAWHQQYGPIICIAPTQISIASLPTIREIYSSTGRADKSPFFNHFVAFNRRSVFTTLSFPDHKRKRAVLSAFFQGSTIYGQPAIEAFIRNHALAILSQVEERGSGKRPVDFYPLADWYAFDNVAALVFGPQHASATTKHPCEEREILRDLKQGQAWSPLRQRFPWLIPIVKMAVHIHNGNTGQFDAERRLAQWTYDRTLRTLQDRNAVGFDNLAVYLARKLGLNLGPGALQETYDDHAHGLVEYIAAEVLDNINAAEASVAATITYVIWYVSINPKWQQRLRTELLALPVKSDGLPSFNDLDRAPILDACLKEVYRLKPASGGRAERVIPAGGRVVSDVYVPEKTVVAASIIAVHTDPAMFPDESRFCPSRWLEADEATLARLNASVIPFGYGARVCLGKVMANMEIKILLAAMFLRYEIVPASVHTGASMKQAAARDGVRSGLSGEFYCRPFPGPNWQN</sequence>
<dbReference type="PRINTS" id="PR00385">
    <property type="entry name" value="P450"/>
</dbReference>
<dbReference type="EMBL" id="MSFO01000001">
    <property type="protein sequence ID" value="PLB53739.1"/>
    <property type="molecule type" value="Genomic_DNA"/>
</dbReference>
<keyword evidence="5 7" id="KW-0408">Iron</keyword>
<dbReference type="GO" id="GO:0004497">
    <property type="term" value="F:monooxygenase activity"/>
    <property type="evidence" value="ECO:0007669"/>
    <property type="project" value="UniProtKB-KW"/>
</dbReference>
<evidence type="ECO:0000256" key="3">
    <source>
        <dbReference type="ARBA" id="ARBA00022723"/>
    </source>
</evidence>
<dbReference type="GO" id="GO:0005506">
    <property type="term" value="F:iron ion binding"/>
    <property type="evidence" value="ECO:0007669"/>
    <property type="project" value="InterPro"/>
</dbReference>
<comment type="cofactor">
    <cofactor evidence="1 7">
        <name>heme</name>
        <dbReference type="ChEBI" id="CHEBI:30413"/>
    </cofactor>
</comment>
<dbReference type="PROSITE" id="PS00086">
    <property type="entry name" value="CYTOCHROME_P450"/>
    <property type="match status" value="1"/>
</dbReference>
<dbReference type="PANTHER" id="PTHR24305">
    <property type="entry name" value="CYTOCHROME P450"/>
    <property type="match status" value="1"/>
</dbReference>
<feature type="binding site" description="axial binding residue" evidence="7">
    <location>
        <position position="460"/>
    </location>
    <ligand>
        <name>heme</name>
        <dbReference type="ChEBI" id="CHEBI:30413"/>
    </ligand>
    <ligandPart>
        <name>Fe</name>
        <dbReference type="ChEBI" id="CHEBI:18248"/>
    </ligandPart>
</feature>
<dbReference type="Proteomes" id="UP000234275">
    <property type="component" value="Unassembled WGS sequence"/>
</dbReference>
<evidence type="ECO:0000256" key="4">
    <source>
        <dbReference type="ARBA" id="ARBA00023002"/>
    </source>
</evidence>
<keyword evidence="11" id="KW-1185">Reference proteome</keyword>
<evidence type="ECO:0000313" key="10">
    <source>
        <dbReference type="EMBL" id="PLB53739.1"/>
    </source>
</evidence>
<dbReference type="PRINTS" id="PR00465">
    <property type="entry name" value="EP450IV"/>
</dbReference>
<dbReference type="VEuPathDB" id="FungiDB:P170DRAFT_346010"/>
<proteinExistence type="inferred from homology"/>
<name>A0A2I2GLJ5_9EURO</name>
<keyword evidence="6 8" id="KW-0503">Monooxygenase</keyword>